<evidence type="ECO:0000313" key="11">
    <source>
        <dbReference type="Proteomes" id="UP000254956"/>
    </source>
</evidence>
<evidence type="ECO:0000256" key="6">
    <source>
        <dbReference type="ARBA" id="ARBA00022989"/>
    </source>
</evidence>
<proteinExistence type="inferred from homology"/>
<keyword evidence="12" id="KW-1185">Reference proteome</keyword>
<dbReference type="InterPro" id="IPR002657">
    <property type="entry name" value="BilAc:Na_symport/Acr3"/>
</dbReference>
<feature type="transmembrane region" description="Helical" evidence="8">
    <location>
        <begin position="169"/>
        <end position="188"/>
    </location>
</feature>
<evidence type="ECO:0000256" key="1">
    <source>
        <dbReference type="ARBA" id="ARBA00004651"/>
    </source>
</evidence>
<evidence type="ECO:0000313" key="12">
    <source>
        <dbReference type="Proteomes" id="UP000321598"/>
    </source>
</evidence>
<evidence type="ECO:0000256" key="4">
    <source>
        <dbReference type="ARBA" id="ARBA00022475"/>
    </source>
</evidence>
<keyword evidence="3" id="KW-0813">Transport</keyword>
<organism evidence="10 11">
    <name type="scientific">Staphylococcus arlettae</name>
    <dbReference type="NCBI Taxonomy" id="29378"/>
    <lineage>
        <taxon>Bacteria</taxon>
        <taxon>Bacillati</taxon>
        <taxon>Bacillota</taxon>
        <taxon>Bacilli</taxon>
        <taxon>Bacillales</taxon>
        <taxon>Staphylococcaceae</taxon>
        <taxon>Staphylococcus</taxon>
    </lineage>
</organism>
<dbReference type="Proteomes" id="UP000254956">
    <property type="component" value="Unassembled WGS sequence"/>
</dbReference>
<sequence length="320" mass="35847">MHHIKDSLENNQIYIYFISIIIAIILGLSSVEIGQLLESWITLLLAILMFSMFTQIPFTKLKQALNHTKFIGVLLLTNFVAIPILVFILIQLFQIETKPLELGIYLVLLTPCIDYVIVFTHLGKGDASLITIATPILLIVQMLLLPIYLTLMLDYPLQELIVFEPFVTSFVVIIVVPLCLAILLQYFSKWQPLILRTQQLTSWLPVPMMSLVLIAVISSQINKVLASAEIVFTVIPIYVCFLLCAPILALLTGKLFGLSIIEQRTLTFSTSTRNSLVVLPLALALPSEIALITSTVIITQTIIELIGELVYIRVFPKVIN</sequence>
<dbReference type="EMBL" id="BKAV01000003">
    <property type="protein sequence ID" value="GEP99549.1"/>
    <property type="molecule type" value="Genomic_DNA"/>
</dbReference>
<feature type="transmembrane region" description="Helical" evidence="8">
    <location>
        <begin position="39"/>
        <end position="58"/>
    </location>
</feature>
<dbReference type="GO" id="GO:0005886">
    <property type="term" value="C:plasma membrane"/>
    <property type="evidence" value="ECO:0007669"/>
    <property type="project" value="UniProtKB-SubCell"/>
</dbReference>
<feature type="transmembrane region" description="Helical" evidence="8">
    <location>
        <begin position="200"/>
        <end position="218"/>
    </location>
</feature>
<dbReference type="Proteomes" id="UP000321598">
    <property type="component" value="Unassembled WGS sequence"/>
</dbReference>
<dbReference type="InterPro" id="IPR038770">
    <property type="entry name" value="Na+/solute_symporter_sf"/>
</dbReference>
<dbReference type="GO" id="GO:0015297">
    <property type="term" value="F:antiporter activity"/>
    <property type="evidence" value="ECO:0007669"/>
    <property type="project" value="InterPro"/>
</dbReference>
<dbReference type="InterPro" id="IPR004706">
    <property type="entry name" value="Arsenical-R_Acr3"/>
</dbReference>
<dbReference type="GO" id="GO:0015104">
    <property type="term" value="F:antimonite transmembrane transporter activity"/>
    <property type="evidence" value="ECO:0007669"/>
    <property type="project" value="TreeGrafter"/>
</dbReference>
<dbReference type="PANTHER" id="PTHR43057">
    <property type="entry name" value="ARSENITE EFFLUX TRANSPORTER"/>
    <property type="match status" value="1"/>
</dbReference>
<dbReference type="RefSeq" id="WP_002510413.1">
    <property type="nucleotide sequence ID" value="NZ_BKAV01000003.1"/>
</dbReference>
<feature type="transmembrane region" description="Helical" evidence="8">
    <location>
        <begin position="12"/>
        <end position="33"/>
    </location>
</feature>
<keyword evidence="6 8" id="KW-1133">Transmembrane helix</keyword>
<dbReference type="STRING" id="1212545.SARL_08469"/>
<reference evidence="9 12" key="2">
    <citation type="submission" date="2019-07" db="EMBL/GenBank/DDBJ databases">
        <title>Whole genome shotgun sequence of Staphylococcus arlettae NBRC 109765.</title>
        <authorList>
            <person name="Hosoyama A."/>
            <person name="Uohara A."/>
            <person name="Ohji S."/>
            <person name="Ichikawa N."/>
        </authorList>
    </citation>
    <scope>NUCLEOTIDE SEQUENCE [LARGE SCALE GENOMIC DNA]</scope>
    <source>
        <strain evidence="9 12">NBRC 109765</strain>
    </source>
</reference>
<comment type="similarity">
    <text evidence="2">Belongs to the arsenical resistance-3 (ACR3) (TC 2.A.59) family.</text>
</comment>
<keyword evidence="5 8" id="KW-0812">Transmembrane</keyword>
<dbReference type="PANTHER" id="PTHR43057:SF1">
    <property type="entry name" value="ARSENICAL-RESISTANCE PROTEIN 3"/>
    <property type="match status" value="1"/>
</dbReference>
<feature type="transmembrane region" description="Helical" evidence="8">
    <location>
        <begin position="129"/>
        <end position="149"/>
    </location>
</feature>
<evidence type="ECO:0000256" key="5">
    <source>
        <dbReference type="ARBA" id="ARBA00022692"/>
    </source>
</evidence>
<gene>
    <name evidence="10" type="ORF">NCTC12413_02053</name>
    <name evidence="9" type="ORF">SAR03_05870</name>
</gene>
<evidence type="ECO:0000313" key="10">
    <source>
        <dbReference type="EMBL" id="SUJ23003.1"/>
    </source>
</evidence>
<dbReference type="Gene3D" id="1.20.1530.20">
    <property type="match status" value="1"/>
</dbReference>
<accession>A0A380CMY7</accession>
<dbReference type="EMBL" id="UGZE01000001">
    <property type="protein sequence ID" value="SUJ23003.1"/>
    <property type="molecule type" value="Genomic_DNA"/>
</dbReference>
<dbReference type="GO" id="GO:0015105">
    <property type="term" value="F:arsenite transmembrane transporter activity"/>
    <property type="evidence" value="ECO:0007669"/>
    <property type="project" value="TreeGrafter"/>
</dbReference>
<protein>
    <submittedName>
        <fullName evidence="9">Arsenic resistance protein</fullName>
    </submittedName>
    <submittedName>
        <fullName evidence="10">Efflux pump</fullName>
    </submittedName>
</protein>
<name>A0A380CMY7_9STAP</name>
<evidence type="ECO:0000256" key="8">
    <source>
        <dbReference type="SAM" id="Phobius"/>
    </source>
</evidence>
<keyword evidence="4" id="KW-1003">Cell membrane</keyword>
<feature type="transmembrane region" description="Helical" evidence="8">
    <location>
        <begin position="230"/>
        <end position="256"/>
    </location>
</feature>
<feature type="transmembrane region" description="Helical" evidence="8">
    <location>
        <begin position="70"/>
        <end position="90"/>
    </location>
</feature>
<feature type="transmembrane region" description="Helical" evidence="8">
    <location>
        <begin position="102"/>
        <end position="122"/>
    </location>
</feature>
<evidence type="ECO:0000256" key="2">
    <source>
        <dbReference type="ARBA" id="ARBA00010110"/>
    </source>
</evidence>
<evidence type="ECO:0000313" key="9">
    <source>
        <dbReference type="EMBL" id="GEP99549.1"/>
    </source>
</evidence>
<dbReference type="Pfam" id="PF01758">
    <property type="entry name" value="SBF"/>
    <property type="match status" value="1"/>
</dbReference>
<dbReference type="AlphaFoldDB" id="A0A380CMY7"/>
<dbReference type="OrthoDB" id="3254016at2"/>
<evidence type="ECO:0000256" key="3">
    <source>
        <dbReference type="ARBA" id="ARBA00022448"/>
    </source>
</evidence>
<reference evidence="10 11" key="1">
    <citation type="submission" date="2018-06" db="EMBL/GenBank/DDBJ databases">
        <authorList>
            <consortium name="Pathogen Informatics"/>
            <person name="Doyle S."/>
        </authorList>
    </citation>
    <scope>NUCLEOTIDE SEQUENCE [LARGE SCALE GENOMIC DNA]</scope>
    <source>
        <strain evidence="10 11">NCTC12413</strain>
    </source>
</reference>
<feature type="transmembrane region" description="Helical" evidence="8">
    <location>
        <begin position="277"/>
        <end position="303"/>
    </location>
</feature>
<evidence type="ECO:0000256" key="7">
    <source>
        <dbReference type="ARBA" id="ARBA00023136"/>
    </source>
</evidence>
<keyword evidence="7 8" id="KW-0472">Membrane</keyword>
<comment type="subcellular location">
    <subcellularLocation>
        <location evidence="1">Cell membrane</location>
        <topology evidence="1">Multi-pass membrane protein</topology>
    </subcellularLocation>
</comment>